<dbReference type="InterPro" id="IPR008276">
    <property type="entry name" value="C_nuclsd_transpt"/>
</dbReference>
<evidence type="ECO:0000313" key="3">
    <source>
        <dbReference type="EMBL" id="GFO34166.1"/>
    </source>
</evidence>
<dbReference type="GO" id="GO:0005415">
    <property type="term" value="F:nucleoside:sodium symporter activity"/>
    <property type="evidence" value="ECO:0007669"/>
    <property type="project" value="TreeGrafter"/>
</dbReference>
<accession>A0AAV4CQK0</accession>
<feature type="transmembrane region" description="Helical" evidence="1">
    <location>
        <begin position="88"/>
        <end position="111"/>
    </location>
</feature>
<keyword evidence="1" id="KW-0472">Membrane</keyword>
<keyword evidence="4" id="KW-1185">Reference proteome</keyword>
<gene>
    <name evidence="3" type="ORF">PoB_006067100</name>
</gene>
<dbReference type="PANTHER" id="PTHR10590">
    <property type="entry name" value="SODIUM/NUCLEOSIDE COTRANSPORTER"/>
    <property type="match status" value="1"/>
</dbReference>
<keyword evidence="1" id="KW-0812">Transmembrane</keyword>
<dbReference type="Pfam" id="PF07662">
    <property type="entry name" value="Nucleos_tra2_C"/>
    <property type="match status" value="1"/>
</dbReference>
<comment type="caution">
    <text evidence="3">The sequence shown here is derived from an EMBL/GenBank/DDBJ whole genome shotgun (WGS) entry which is preliminary data.</text>
</comment>
<dbReference type="Proteomes" id="UP000735302">
    <property type="component" value="Unassembled WGS sequence"/>
</dbReference>
<sequence>MPCIIVFSATISVLCYLGVMQVAINAVTAVMRVSLDTGPMETLHAAFNIFVGWAEAVPVVQPLLDDMTLPELHAVMTNGFATVSGGTLAAYILYGYIASYLMWPFALLMGVEVSDCRPVARMLGIKVFINEYLAFENLGVMRSNNLIFQNYSSSLPNATWHWTQTDDVLLDATGQVLKGGVISVSWFSSFFFPKAV</sequence>
<proteinExistence type="predicted"/>
<evidence type="ECO:0000256" key="1">
    <source>
        <dbReference type="SAM" id="Phobius"/>
    </source>
</evidence>
<evidence type="ECO:0000313" key="4">
    <source>
        <dbReference type="Proteomes" id="UP000735302"/>
    </source>
</evidence>
<dbReference type="EMBL" id="BLXT01006878">
    <property type="protein sequence ID" value="GFO34166.1"/>
    <property type="molecule type" value="Genomic_DNA"/>
</dbReference>
<name>A0AAV4CQK0_9GAST</name>
<protein>
    <submittedName>
        <fullName evidence="3">Solute carrier family 28 member 3</fullName>
    </submittedName>
</protein>
<evidence type="ECO:0000259" key="2">
    <source>
        <dbReference type="Pfam" id="PF07662"/>
    </source>
</evidence>
<dbReference type="GO" id="GO:0005886">
    <property type="term" value="C:plasma membrane"/>
    <property type="evidence" value="ECO:0007669"/>
    <property type="project" value="TreeGrafter"/>
</dbReference>
<feature type="domain" description="Concentrative nucleoside transporter C-terminal" evidence="2">
    <location>
        <begin position="78"/>
        <end position="144"/>
    </location>
</feature>
<organism evidence="3 4">
    <name type="scientific">Plakobranchus ocellatus</name>
    <dbReference type="NCBI Taxonomy" id="259542"/>
    <lineage>
        <taxon>Eukaryota</taxon>
        <taxon>Metazoa</taxon>
        <taxon>Spiralia</taxon>
        <taxon>Lophotrochozoa</taxon>
        <taxon>Mollusca</taxon>
        <taxon>Gastropoda</taxon>
        <taxon>Heterobranchia</taxon>
        <taxon>Euthyneura</taxon>
        <taxon>Panpulmonata</taxon>
        <taxon>Sacoglossa</taxon>
        <taxon>Placobranchoidea</taxon>
        <taxon>Plakobranchidae</taxon>
        <taxon>Plakobranchus</taxon>
    </lineage>
</organism>
<dbReference type="InterPro" id="IPR011657">
    <property type="entry name" value="CNT_C_dom"/>
</dbReference>
<keyword evidence="1" id="KW-1133">Transmembrane helix</keyword>
<reference evidence="3 4" key="1">
    <citation type="journal article" date="2021" name="Elife">
        <title>Chloroplast acquisition without the gene transfer in kleptoplastic sea slugs, Plakobranchus ocellatus.</title>
        <authorList>
            <person name="Maeda T."/>
            <person name="Takahashi S."/>
            <person name="Yoshida T."/>
            <person name="Shimamura S."/>
            <person name="Takaki Y."/>
            <person name="Nagai Y."/>
            <person name="Toyoda A."/>
            <person name="Suzuki Y."/>
            <person name="Arimoto A."/>
            <person name="Ishii H."/>
            <person name="Satoh N."/>
            <person name="Nishiyama T."/>
            <person name="Hasebe M."/>
            <person name="Maruyama T."/>
            <person name="Minagawa J."/>
            <person name="Obokata J."/>
            <person name="Shigenobu S."/>
        </authorList>
    </citation>
    <scope>NUCLEOTIDE SEQUENCE [LARGE SCALE GENOMIC DNA]</scope>
</reference>
<dbReference type="AlphaFoldDB" id="A0AAV4CQK0"/>
<dbReference type="PANTHER" id="PTHR10590:SF4">
    <property type="entry name" value="SOLUTE CARRIER FAMILY 28 MEMBER 3"/>
    <property type="match status" value="1"/>
</dbReference>